<protein>
    <recommendedName>
        <fullName evidence="4">Ribosomal protein</fullName>
    </recommendedName>
</protein>
<organism evidence="2 3">
    <name type="scientific">Pristionchus fissidentatus</name>
    <dbReference type="NCBI Taxonomy" id="1538716"/>
    <lineage>
        <taxon>Eukaryota</taxon>
        <taxon>Metazoa</taxon>
        <taxon>Ecdysozoa</taxon>
        <taxon>Nematoda</taxon>
        <taxon>Chromadorea</taxon>
        <taxon>Rhabditida</taxon>
        <taxon>Rhabditina</taxon>
        <taxon>Diplogasteromorpha</taxon>
        <taxon>Diplogasteroidea</taxon>
        <taxon>Neodiplogasteridae</taxon>
        <taxon>Pristionchus</taxon>
    </lineage>
</organism>
<keyword evidence="3" id="KW-1185">Reference proteome</keyword>
<evidence type="ECO:0000256" key="1">
    <source>
        <dbReference type="SAM" id="MobiDB-lite"/>
    </source>
</evidence>
<dbReference type="EMBL" id="BTSY01000002">
    <property type="protein sequence ID" value="GMT12971.1"/>
    <property type="molecule type" value="Genomic_DNA"/>
</dbReference>
<reference evidence="2" key="1">
    <citation type="submission" date="2023-10" db="EMBL/GenBank/DDBJ databases">
        <title>Genome assembly of Pristionchus species.</title>
        <authorList>
            <person name="Yoshida K."/>
            <person name="Sommer R.J."/>
        </authorList>
    </citation>
    <scope>NUCLEOTIDE SEQUENCE</scope>
    <source>
        <strain evidence="2">RS5133</strain>
    </source>
</reference>
<dbReference type="AlphaFoldDB" id="A0AAV5V0W5"/>
<comment type="caution">
    <text evidence="2">The sequence shown here is derived from an EMBL/GenBank/DDBJ whole genome shotgun (WGS) entry which is preliminary data.</text>
</comment>
<evidence type="ECO:0008006" key="4">
    <source>
        <dbReference type="Google" id="ProtNLM"/>
    </source>
</evidence>
<name>A0AAV5V0W5_9BILA</name>
<proteinExistence type="predicted"/>
<evidence type="ECO:0000313" key="3">
    <source>
        <dbReference type="Proteomes" id="UP001432322"/>
    </source>
</evidence>
<dbReference type="Proteomes" id="UP001432322">
    <property type="component" value="Unassembled WGS sequence"/>
</dbReference>
<feature type="region of interest" description="Disordered" evidence="1">
    <location>
        <begin position="50"/>
        <end position="74"/>
    </location>
</feature>
<feature type="compositionally biased region" description="Basic and acidic residues" evidence="1">
    <location>
        <begin position="55"/>
        <end position="66"/>
    </location>
</feature>
<gene>
    <name evidence="2" type="ORF">PFISCL1PPCAC_4268</name>
</gene>
<sequence>MGVYRTLSRRIDNRGGGATVTILGAREGRGFEQLAEVAGQVVEGVHDAVPVQANPRHEGETRREGGGPESVECEQLPSVGAGSAVLHPVDAQALAGRDALLYGRVEIGLALDALDRLHIPIRILNRLDDAVHQLVQNALVRPVLAGAVKVAVAPLDAACLPEGHQLPVDAARRRQRLPRRHQLRANESGRVGTLGLHEHLQLDDVAGGAVAPRHRRLRHHLALVSHADVRLAAARARHVPVEEEDEDDRAHGVEVPPDARLELPRHRHEWHAILALSVRRPSHHQRLRLLLLQRNSCGGRGGRASCGRVRRSGQ</sequence>
<feature type="non-terminal residue" evidence="2">
    <location>
        <position position="314"/>
    </location>
</feature>
<accession>A0AAV5V0W5</accession>
<evidence type="ECO:0000313" key="2">
    <source>
        <dbReference type="EMBL" id="GMT12971.1"/>
    </source>
</evidence>